<evidence type="ECO:0000313" key="7">
    <source>
        <dbReference type="EMBL" id="KAF2138733.1"/>
    </source>
</evidence>
<dbReference type="GO" id="GO:0016226">
    <property type="term" value="P:iron-sulfur cluster assembly"/>
    <property type="evidence" value="ECO:0007669"/>
    <property type="project" value="TreeGrafter"/>
</dbReference>
<keyword evidence="8" id="KW-1185">Reference proteome</keyword>
<evidence type="ECO:0000313" key="8">
    <source>
        <dbReference type="Proteomes" id="UP000799438"/>
    </source>
</evidence>
<name>A0A6A6B5M8_9PEZI</name>
<dbReference type="Gene3D" id="3.30.1360.120">
    <property type="entry name" value="Probable tRNA modification gtpase trme, domain 1"/>
    <property type="match status" value="1"/>
</dbReference>
<sequence>MFSRSSLARPFVCARCLRHQRVVARRTYAAIAALPHRKLLSLSGPDAPKFLQGLTTNNVPSAAQNPGAGGWYTAFLNAQGRVLYDAFVYPNAHLSGGDGNGWACFIEVDASCLDGLRMLLKRHKLRSKVTIVPVEDWGVWSAWRDNGDTSIDVGAADNAKFIHLADERVPAFGHRLLLPLSAAYLSSSSSSTSSSSITAASPPPNLPPQFQDLPVAMPGAYAVRRYLNGLAEGPAEMRPGEALPLESNVDVMRGVDFRKGCYVGQELTIRTKHTGVVRKRILPVRLYDLAGEEPQTLEFDGEEAKCVAGLVPPAADIMKVAGADGENTGGPKKGRSAGRWLDGVGNVGLALCRLEMMTDVKVGPEPTAAGGYKPGMRFAMKWVPEGQEAERSMGVKAFVPEWHQRRMDEEAELKGKRKNAVQNI</sequence>
<protein>
    <recommendedName>
        <fullName evidence="5">Iron-sulfur cluster assembly factor IBA57 homolog, mitochondrial</fullName>
    </recommendedName>
</protein>
<evidence type="ECO:0000256" key="4">
    <source>
        <dbReference type="ARBA" id="ARBA00093447"/>
    </source>
</evidence>
<dbReference type="RefSeq" id="XP_033394446.1">
    <property type="nucleotide sequence ID" value="XM_033540992.1"/>
</dbReference>
<dbReference type="InterPro" id="IPR057460">
    <property type="entry name" value="CAF17_C"/>
</dbReference>
<dbReference type="OrthoDB" id="191995at2759"/>
<dbReference type="GeneID" id="54298488"/>
<organism evidence="7 8">
    <name type="scientific">Aplosporella prunicola CBS 121167</name>
    <dbReference type="NCBI Taxonomy" id="1176127"/>
    <lineage>
        <taxon>Eukaryota</taxon>
        <taxon>Fungi</taxon>
        <taxon>Dikarya</taxon>
        <taxon>Ascomycota</taxon>
        <taxon>Pezizomycotina</taxon>
        <taxon>Dothideomycetes</taxon>
        <taxon>Dothideomycetes incertae sedis</taxon>
        <taxon>Botryosphaeriales</taxon>
        <taxon>Aplosporellaceae</taxon>
        <taxon>Aplosporella</taxon>
    </lineage>
</organism>
<comment type="subcellular location">
    <subcellularLocation>
        <location evidence="1">Mitochondrion matrix</location>
    </subcellularLocation>
</comment>
<evidence type="ECO:0000256" key="1">
    <source>
        <dbReference type="ARBA" id="ARBA00004305"/>
    </source>
</evidence>
<feature type="domain" description="CAF17 C-terminal" evidence="6">
    <location>
        <begin position="278"/>
        <end position="363"/>
    </location>
</feature>
<gene>
    <name evidence="7" type="ORF">K452DRAFT_290384</name>
</gene>
<evidence type="ECO:0000256" key="5">
    <source>
        <dbReference type="ARBA" id="ARBA00093637"/>
    </source>
</evidence>
<dbReference type="InterPro" id="IPR027266">
    <property type="entry name" value="TrmE/GcvT-like"/>
</dbReference>
<evidence type="ECO:0000256" key="2">
    <source>
        <dbReference type="ARBA" id="ARBA00022946"/>
    </source>
</evidence>
<dbReference type="Pfam" id="PF25455">
    <property type="entry name" value="Beta-barrel_CAF17_C"/>
    <property type="match status" value="1"/>
</dbReference>
<keyword evidence="3" id="KW-0496">Mitochondrion</keyword>
<dbReference type="InterPro" id="IPR045179">
    <property type="entry name" value="YgfZ/GcvT"/>
</dbReference>
<accession>A0A6A6B5M8</accession>
<reference evidence="7" key="1">
    <citation type="journal article" date="2020" name="Stud. Mycol.">
        <title>101 Dothideomycetes genomes: a test case for predicting lifestyles and emergence of pathogens.</title>
        <authorList>
            <person name="Haridas S."/>
            <person name="Albert R."/>
            <person name="Binder M."/>
            <person name="Bloem J."/>
            <person name="Labutti K."/>
            <person name="Salamov A."/>
            <person name="Andreopoulos B."/>
            <person name="Baker S."/>
            <person name="Barry K."/>
            <person name="Bills G."/>
            <person name="Bluhm B."/>
            <person name="Cannon C."/>
            <person name="Castanera R."/>
            <person name="Culley D."/>
            <person name="Daum C."/>
            <person name="Ezra D."/>
            <person name="Gonzalez J."/>
            <person name="Henrissat B."/>
            <person name="Kuo A."/>
            <person name="Liang C."/>
            <person name="Lipzen A."/>
            <person name="Lutzoni F."/>
            <person name="Magnuson J."/>
            <person name="Mondo S."/>
            <person name="Nolan M."/>
            <person name="Ohm R."/>
            <person name="Pangilinan J."/>
            <person name="Park H.-J."/>
            <person name="Ramirez L."/>
            <person name="Alfaro M."/>
            <person name="Sun H."/>
            <person name="Tritt A."/>
            <person name="Yoshinaga Y."/>
            <person name="Zwiers L.-H."/>
            <person name="Turgeon B."/>
            <person name="Goodwin S."/>
            <person name="Spatafora J."/>
            <person name="Crous P."/>
            <person name="Grigoriev I."/>
        </authorList>
    </citation>
    <scope>NUCLEOTIDE SEQUENCE</scope>
    <source>
        <strain evidence="7">CBS 121167</strain>
    </source>
</reference>
<dbReference type="AlphaFoldDB" id="A0A6A6B5M8"/>
<comment type="similarity">
    <text evidence="4">Belongs to the GcvT family. CAF17/IBA57 subfamily.</text>
</comment>
<evidence type="ECO:0000259" key="6">
    <source>
        <dbReference type="Pfam" id="PF25455"/>
    </source>
</evidence>
<evidence type="ECO:0000256" key="3">
    <source>
        <dbReference type="ARBA" id="ARBA00023128"/>
    </source>
</evidence>
<keyword evidence="2" id="KW-0809">Transit peptide</keyword>
<dbReference type="EMBL" id="ML995495">
    <property type="protein sequence ID" value="KAF2138733.1"/>
    <property type="molecule type" value="Genomic_DNA"/>
</dbReference>
<proteinExistence type="inferred from homology"/>
<dbReference type="GO" id="GO:0005759">
    <property type="term" value="C:mitochondrial matrix"/>
    <property type="evidence" value="ECO:0007669"/>
    <property type="project" value="UniProtKB-SubCell"/>
</dbReference>
<dbReference type="PANTHER" id="PTHR22602:SF0">
    <property type="entry name" value="TRANSFERASE CAF17, MITOCHONDRIAL-RELATED"/>
    <property type="match status" value="1"/>
</dbReference>
<dbReference type="Proteomes" id="UP000799438">
    <property type="component" value="Unassembled WGS sequence"/>
</dbReference>
<dbReference type="SUPFAM" id="SSF103025">
    <property type="entry name" value="Folate-binding domain"/>
    <property type="match status" value="1"/>
</dbReference>
<dbReference type="NCBIfam" id="TIGR03317">
    <property type="entry name" value="ygfZ_signature"/>
    <property type="match status" value="1"/>
</dbReference>
<dbReference type="PANTHER" id="PTHR22602">
    <property type="entry name" value="TRANSFERASE CAF17, MITOCHONDRIAL-RELATED"/>
    <property type="match status" value="1"/>
</dbReference>
<dbReference type="InterPro" id="IPR017703">
    <property type="entry name" value="YgfZ/GCV_T_CS"/>
</dbReference>